<evidence type="ECO:0000313" key="4">
    <source>
        <dbReference type="Proteomes" id="UP000023152"/>
    </source>
</evidence>
<gene>
    <name evidence="3" type="ORF">RFI_20440</name>
</gene>
<dbReference type="AlphaFoldDB" id="X6MU04"/>
<feature type="non-terminal residue" evidence="3">
    <location>
        <position position="1"/>
    </location>
</feature>
<keyword evidence="2" id="KW-1133">Transmembrane helix</keyword>
<accession>X6MU04</accession>
<evidence type="ECO:0000313" key="3">
    <source>
        <dbReference type="EMBL" id="ETO16897.1"/>
    </source>
</evidence>
<feature type="non-terminal residue" evidence="3">
    <location>
        <position position="211"/>
    </location>
</feature>
<protein>
    <submittedName>
        <fullName evidence="3">Uncharacterized protein</fullName>
    </submittedName>
</protein>
<proteinExistence type="predicted"/>
<organism evidence="3 4">
    <name type="scientific">Reticulomyxa filosa</name>
    <dbReference type="NCBI Taxonomy" id="46433"/>
    <lineage>
        <taxon>Eukaryota</taxon>
        <taxon>Sar</taxon>
        <taxon>Rhizaria</taxon>
        <taxon>Retaria</taxon>
        <taxon>Foraminifera</taxon>
        <taxon>Monothalamids</taxon>
        <taxon>Reticulomyxidae</taxon>
        <taxon>Reticulomyxa</taxon>
    </lineage>
</organism>
<evidence type="ECO:0000256" key="1">
    <source>
        <dbReference type="SAM" id="MobiDB-lite"/>
    </source>
</evidence>
<reference evidence="3 4" key="1">
    <citation type="journal article" date="2013" name="Curr. Biol.">
        <title>The Genome of the Foraminiferan Reticulomyxa filosa.</title>
        <authorList>
            <person name="Glockner G."/>
            <person name="Hulsmann N."/>
            <person name="Schleicher M."/>
            <person name="Noegel A.A."/>
            <person name="Eichinger L."/>
            <person name="Gallinger C."/>
            <person name="Pawlowski J."/>
            <person name="Sierra R."/>
            <person name="Euteneuer U."/>
            <person name="Pillet L."/>
            <person name="Moustafa A."/>
            <person name="Platzer M."/>
            <person name="Groth M."/>
            <person name="Szafranski K."/>
            <person name="Schliwa M."/>
        </authorList>
    </citation>
    <scope>NUCLEOTIDE SEQUENCE [LARGE SCALE GENOMIC DNA]</scope>
</reference>
<name>X6MU04_RETFI</name>
<feature type="compositionally biased region" description="Polar residues" evidence="1">
    <location>
        <begin position="11"/>
        <end position="23"/>
    </location>
</feature>
<keyword evidence="2" id="KW-0472">Membrane</keyword>
<dbReference type="EMBL" id="ASPP01017681">
    <property type="protein sequence ID" value="ETO16897.1"/>
    <property type="molecule type" value="Genomic_DNA"/>
</dbReference>
<keyword evidence="4" id="KW-1185">Reference proteome</keyword>
<keyword evidence="2" id="KW-0812">Transmembrane</keyword>
<sequence>LRNVGNESRKSTTSTDHQQSLPRSKSEIDRDDRLKRVIHKQTALVFIETSSYIILWIGTAPFPSLSLLVPAQCIISVFCVWFMFRFADELWNKLLIICCPCFAAKQESFLQRMRTLRSLQEPSTPVTPMAKSPLSKNVEFHRKPSPQTLPTRTGTDPNDLELVLNEDVLAQKKVKTKVEQGTAELLLNDTKEKHLTAPYQTPTVSTFPDTD</sequence>
<feature type="transmembrane region" description="Helical" evidence="2">
    <location>
        <begin position="42"/>
        <end position="59"/>
    </location>
</feature>
<feature type="region of interest" description="Disordered" evidence="1">
    <location>
        <begin position="1"/>
        <end position="28"/>
    </location>
</feature>
<comment type="caution">
    <text evidence="3">The sequence shown here is derived from an EMBL/GenBank/DDBJ whole genome shotgun (WGS) entry which is preliminary data.</text>
</comment>
<evidence type="ECO:0000256" key="2">
    <source>
        <dbReference type="SAM" id="Phobius"/>
    </source>
</evidence>
<feature type="transmembrane region" description="Helical" evidence="2">
    <location>
        <begin position="65"/>
        <end position="84"/>
    </location>
</feature>
<dbReference type="Proteomes" id="UP000023152">
    <property type="component" value="Unassembled WGS sequence"/>
</dbReference>